<dbReference type="EMBL" id="VFSU01000021">
    <property type="protein sequence ID" value="TPE61810.1"/>
    <property type="molecule type" value="Genomic_DNA"/>
</dbReference>
<keyword evidence="3 11" id="KW-1134">Transmembrane beta strand</keyword>
<evidence type="ECO:0000313" key="16">
    <source>
        <dbReference type="EMBL" id="TPE61810.1"/>
    </source>
</evidence>
<evidence type="ECO:0000256" key="3">
    <source>
        <dbReference type="ARBA" id="ARBA00022452"/>
    </source>
</evidence>
<dbReference type="GO" id="GO:0009279">
    <property type="term" value="C:cell outer membrane"/>
    <property type="evidence" value="ECO:0007669"/>
    <property type="project" value="UniProtKB-SubCell"/>
</dbReference>
<dbReference type="Gene3D" id="2.40.170.20">
    <property type="entry name" value="TonB-dependent receptor, beta-barrel domain"/>
    <property type="match status" value="2"/>
</dbReference>
<evidence type="ECO:0000313" key="17">
    <source>
        <dbReference type="Proteomes" id="UP000319897"/>
    </source>
</evidence>
<keyword evidence="7" id="KW-0406">Ion transport</keyword>
<organism evidence="16 17">
    <name type="scientific">Sandaracinobacter neustonicus</name>
    <dbReference type="NCBI Taxonomy" id="1715348"/>
    <lineage>
        <taxon>Bacteria</taxon>
        <taxon>Pseudomonadati</taxon>
        <taxon>Pseudomonadota</taxon>
        <taxon>Alphaproteobacteria</taxon>
        <taxon>Sphingomonadales</taxon>
        <taxon>Sphingosinicellaceae</taxon>
        <taxon>Sandaracinobacter</taxon>
    </lineage>
</organism>
<comment type="caution">
    <text evidence="16">The sequence shown here is derived from an EMBL/GenBank/DDBJ whole genome shotgun (WGS) entry which is preliminary data.</text>
</comment>
<dbReference type="InterPro" id="IPR000531">
    <property type="entry name" value="Beta-barrel_TonB"/>
</dbReference>
<keyword evidence="9 11" id="KW-0472">Membrane</keyword>
<dbReference type="SUPFAM" id="SSF56935">
    <property type="entry name" value="Porins"/>
    <property type="match status" value="1"/>
</dbReference>
<evidence type="ECO:0000259" key="15">
    <source>
        <dbReference type="Pfam" id="PF07715"/>
    </source>
</evidence>
<gene>
    <name evidence="16" type="ORF">FJQ54_07905</name>
</gene>
<feature type="domain" description="TonB-dependent receptor plug" evidence="15">
    <location>
        <begin position="42"/>
        <end position="148"/>
    </location>
</feature>
<dbReference type="InterPro" id="IPR039426">
    <property type="entry name" value="TonB-dep_rcpt-like"/>
</dbReference>
<dbReference type="OrthoDB" id="7313036at2"/>
<keyword evidence="2 11" id="KW-0813">Transport</keyword>
<comment type="similarity">
    <text evidence="11 12">Belongs to the TonB-dependent receptor family.</text>
</comment>
<dbReference type="Proteomes" id="UP000319897">
    <property type="component" value="Unassembled WGS sequence"/>
</dbReference>
<evidence type="ECO:0000256" key="13">
    <source>
        <dbReference type="SAM" id="SignalP"/>
    </source>
</evidence>
<evidence type="ECO:0000256" key="1">
    <source>
        <dbReference type="ARBA" id="ARBA00004571"/>
    </source>
</evidence>
<keyword evidence="8 12" id="KW-0798">TonB box</keyword>
<evidence type="ECO:0000256" key="2">
    <source>
        <dbReference type="ARBA" id="ARBA00022448"/>
    </source>
</evidence>
<keyword evidence="13" id="KW-0732">Signal</keyword>
<evidence type="ECO:0000256" key="6">
    <source>
        <dbReference type="ARBA" id="ARBA00023004"/>
    </source>
</evidence>
<keyword evidence="6" id="KW-0408">Iron</keyword>
<protein>
    <submittedName>
        <fullName evidence="16">TonB-dependent receptor</fullName>
    </submittedName>
</protein>
<accession>A0A501XMJ3</accession>
<evidence type="ECO:0000256" key="4">
    <source>
        <dbReference type="ARBA" id="ARBA00022496"/>
    </source>
</evidence>
<keyword evidence="10 11" id="KW-0998">Cell outer membrane</keyword>
<dbReference type="Pfam" id="PF07715">
    <property type="entry name" value="Plug"/>
    <property type="match status" value="1"/>
</dbReference>
<sequence length="771" mass="83437">MKSLFLLAASTIAFVPAVAQEAASVDLGEDIIVTAQKRDQKLVDVPVNVTAWSGEQMQRLGVSQFNELSAFVPGLNIQEQSANNPGFVIRGITSDSGSAQEAARVTIYYNGVDVSRSRGSYFDLFDIQRVEVVKGPQATLFGTAAAVGAVSVISNPVADHFEADARVALGNFNQRQISGMLNVGNEVVGARIAFAWKKRDGVVENIAGETPNGTTEQDDLNGQDQRGVRISLKFDPEGPIRTDLIYTYDGQRNPGTSFKSGTLPPYGGTTSPYTFAELGGSPVAASVFEHDKLGLWRDVHDVNFTARYQPDGSAWSTVHIFGYRKFDSYEVFDADGSGAWFLEFAEDSKGEQLSHESRVNYDGGRLRAFAGFNWFWETGTQEVPFSTEEGTYLQCVTALSEQLPDLIPGLGCVNPAGVVTAAQTTSLLTGGLLKQIPYSSTFRNGGTFETISLFADVSFDATDWLELTAGGRYLWEDRTSTYFAYQPNSVLSRAPLLPFAGTGGQTFSASGSNKAFLPRFNALIRMTDGVNGYVTVSKGRRSPVIQLNAKNTTSGPVADRTDVPAETVWNYEGGVKASTGLFSGSLGVFYQTYENFQVTIIENGQSVSRNAGSAKNVGVEGEANVRPMKGLLIFGNFGWINSKIDDKPENGIFAGNRFRLQPEWQAAGGIDARLPMGGDMEAFITPTVTYRSKIYFEVPNKEAISERPVTLVNLRAGFTGKDGRWQVAGFVSNLLDKDYIIDAGNTGGAFGTATFIRGNPRLGGVEFSTRF</sequence>
<dbReference type="PANTHER" id="PTHR32552">
    <property type="entry name" value="FERRICHROME IRON RECEPTOR-RELATED"/>
    <property type="match status" value="1"/>
</dbReference>
<feature type="chain" id="PRO_5021226988" evidence="13">
    <location>
        <begin position="20"/>
        <end position="771"/>
    </location>
</feature>
<dbReference type="PANTHER" id="PTHR32552:SF81">
    <property type="entry name" value="TONB-DEPENDENT OUTER MEMBRANE RECEPTOR"/>
    <property type="match status" value="1"/>
</dbReference>
<evidence type="ECO:0000256" key="9">
    <source>
        <dbReference type="ARBA" id="ARBA00023136"/>
    </source>
</evidence>
<evidence type="ECO:0000256" key="11">
    <source>
        <dbReference type="PROSITE-ProRule" id="PRU01360"/>
    </source>
</evidence>
<evidence type="ECO:0000256" key="12">
    <source>
        <dbReference type="RuleBase" id="RU003357"/>
    </source>
</evidence>
<dbReference type="GO" id="GO:0006826">
    <property type="term" value="P:iron ion transport"/>
    <property type="evidence" value="ECO:0007669"/>
    <property type="project" value="UniProtKB-KW"/>
</dbReference>
<keyword evidence="4" id="KW-0410">Iron transport</keyword>
<evidence type="ECO:0000256" key="8">
    <source>
        <dbReference type="ARBA" id="ARBA00023077"/>
    </source>
</evidence>
<dbReference type="PROSITE" id="PS52016">
    <property type="entry name" value="TONB_DEPENDENT_REC_3"/>
    <property type="match status" value="1"/>
</dbReference>
<dbReference type="InterPro" id="IPR012910">
    <property type="entry name" value="Plug_dom"/>
</dbReference>
<dbReference type="Pfam" id="PF00593">
    <property type="entry name" value="TonB_dep_Rec_b-barrel"/>
    <property type="match status" value="1"/>
</dbReference>
<proteinExistence type="inferred from homology"/>
<dbReference type="RefSeq" id="WP_140927869.1">
    <property type="nucleotide sequence ID" value="NZ_VFSU01000021.1"/>
</dbReference>
<evidence type="ECO:0000256" key="5">
    <source>
        <dbReference type="ARBA" id="ARBA00022692"/>
    </source>
</evidence>
<evidence type="ECO:0000256" key="7">
    <source>
        <dbReference type="ARBA" id="ARBA00023065"/>
    </source>
</evidence>
<keyword evidence="16" id="KW-0675">Receptor</keyword>
<feature type="signal peptide" evidence="13">
    <location>
        <begin position="1"/>
        <end position="19"/>
    </location>
</feature>
<dbReference type="AlphaFoldDB" id="A0A501XMJ3"/>
<evidence type="ECO:0000259" key="14">
    <source>
        <dbReference type="Pfam" id="PF00593"/>
    </source>
</evidence>
<keyword evidence="17" id="KW-1185">Reference proteome</keyword>
<keyword evidence="5 11" id="KW-0812">Transmembrane</keyword>
<evidence type="ECO:0000256" key="10">
    <source>
        <dbReference type="ARBA" id="ARBA00023237"/>
    </source>
</evidence>
<reference evidence="16 17" key="1">
    <citation type="submission" date="2019-06" db="EMBL/GenBank/DDBJ databases">
        <authorList>
            <person name="Lee I."/>
            <person name="Jang G.I."/>
            <person name="Hwang C.Y."/>
        </authorList>
    </citation>
    <scope>NUCLEOTIDE SEQUENCE [LARGE SCALE GENOMIC DNA]</scope>
    <source>
        <strain evidence="16 17">PAMC 28131</strain>
    </source>
</reference>
<name>A0A501XMJ3_9SPHN</name>
<dbReference type="InterPro" id="IPR036942">
    <property type="entry name" value="Beta-barrel_TonB_sf"/>
</dbReference>
<feature type="domain" description="TonB-dependent receptor-like beta-barrel" evidence="14">
    <location>
        <begin position="246"/>
        <end position="734"/>
    </location>
</feature>
<comment type="subcellular location">
    <subcellularLocation>
        <location evidence="1 11">Cell outer membrane</location>
        <topology evidence="1 11">Multi-pass membrane protein</topology>
    </subcellularLocation>
</comment>